<evidence type="ECO:0000313" key="2">
    <source>
        <dbReference type="EMBL" id="MBB6043320.1"/>
    </source>
</evidence>
<keyword evidence="1" id="KW-0812">Transmembrane</keyword>
<evidence type="ECO:0000313" key="4">
    <source>
        <dbReference type="Proteomes" id="UP000555838"/>
    </source>
</evidence>
<sequence length="76" mass="9130">MTAIIVYSCLTMCIVYFRIQLKTFFTKLIRLCKKCFYIFFLLLEMLKLIFYLLIINNKFYIFILISIALIAINIVI</sequence>
<dbReference type="EMBL" id="JACHFG010000004">
    <property type="protein sequence ID" value="MBB6043320.1"/>
    <property type="molecule type" value="Genomic_DNA"/>
</dbReference>
<accession>A0ABR6PAL7</accession>
<dbReference type="Proteomes" id="UP000555838">
    <property type="component" value="Unassembled WGS sequence"/>
</dbReference>
<feature type="transmembrane region" description="Helical" evidence="1">
    <location>
        <begin position="35"/>
        <end position="53"/>
    </location>
</feature>
<feature type="transmembrane region" description="Helical" evidence="1">
    <location>
        <begin position="59"/>
        <end position="75"/>
    </location>
</feature>
<evidence type="ECO:0000313" key="3">
    <source>
        <dbReference type="EMBL" id="MBB6043323.1"/>
    </source>
</evidence>
<evidence type="ECO:0000256" key="1">
    <source>
        <dbReference type="SAM" id="Phobius"/>
    </source>
</evidence>
<keyword evidence="1" id="KW-0472">Membrane</keyword>
<organism evidence="2 4">
    <name type="scientific">Borreliella yangtzensis</name>
    <dbReference type="NCBI Taxonomy" id="683292"/>
    <lineage>
        <taxon>Bacteria</taxon>
        <taxon>Pseudomonadati</taxon>
        <taxon>Spirochaetota</taxon>
        <taxon>Spirochaetia</taxon>
        <taxon>Spirochaetales</taxon>
        <taxon>Borreliaceae</taxon>
        <taxon>Borreliella</taxon>
    </lineage>
</organism>
<comment type="caution">
    <text evidence="2">The sequence shown here is derived from an EMBL/GenBank/DDBJ whole genome shotgun (WGS) entry which is preliminary data.</text>
</comment>
<dbReference type="EMBL" id="JACHFG010000004">
    <property type="protein sequence ID" value="MBB6043323.1"/>
    <property type="molecule type" value="Genomic_DNA"/>
</dbReference>
<protein>
    <submittedName>
        <fullName evidence="2">Uncharacterized protein</fullName>
    </submittedName>
</protein>
<name>A0ABR6PAL7_9SPIR</name>
<keyword evidence="4" id="KW-1185">Reference proteome</keyword>
<gene>
    <name evidence="2" type="ORF">HNP68_000942</name>
    <name evidence="3" type="ORF">HNP68_000945</name>
</gene>
<proteinExistence type="predicted"/>
<reference evidence="2 4" key="1">
    <citation type="submission" date="2020-08" db="EMBL/GenBank/DDBJ databases">
        <title>Genomic Encyclopedia of Type Strains, Phase IV (KMG-IV): sequencing the most valuable type-strain genomes for metagenomic binning, comparative biology and taxonomic classification.</title>
        <authorList>
            <person name="Goeker M."/>
        </authorList>
    </citation>
    <scope>NUCLEOTIDE SEQUENCE [LARGE SCALE GENOMIC DNA]</scope>
    <source>
        <strain evidence="2 4">DSM 24625</strain>
    </source>
</reference>
<keyword evidence="1" id="KW-1133">Transmembrane helix</keyword>